<dbReference type="STRING" id="400682.A0A1X7VJP8"/>
<organism evidence="1">
    <name type="scientific">Amphimedon queenslandica</name>
    <name type="common">Sponge</name>
    <dbReference type="NCBI Taxonomy" id="400682"/>
    <lineage>
        <taxon>Eukaryota</taxon>
        <taxon>Metazoa</taxon>
        <taxon>Porifera</taxon>
        <taxon>Demospongiae</taxon>
        <taxon>Heteroscleromorpha</taxon>
        <taxon>Haplosclerida</taxon>
        <taxon>Niphatidae</taxon>
        <taxon>Amphimedon</taxon>
    </lineage>
</organism>
<dbReference type="EnsemblMetazoa" id="Aqu2.1.40581_001">
    <property type="protein sequence ID" value="Aqu2.1.40581_001"/>
    <property type="gene ID" value="Aqu2.1.40581"/>
</dbReference>
<dbReference type="AlphaFoldDB" id="A0A1X7VJP8"/>
<sequence>MDIAEIFLKINGKHVVTPNFHLHHHTSTCIIDYGPVYCFWLFRFEHFNGMLGTYHTNQKSIEVSLMRKFLDDTAMLAKAPNYAEHTEILKQISV</sequence>
<evidence type="ECO:0000313" key="1">
    <source>
        <dbReference type="EnsemblMetazoa" id="Aqu2.1.40581_001"/>
    </source>
</evidence>
<dbReference type="PANTHER" id="PTHR46579">
    <property type="entry name" value="F5/8 TYPE C DOMAIN-CONTAINING PROTEIN-RELATED"/>
    <property type="match status" value="1"/>
</dbReference>
<name>A0A1X7VJP8_AMPQE</name>
<proteinExistence type="predicted"/>
<accession>A0A1X7VJP8</accession>
<protein>
    <submittedName>
        <fullName evidence="1">Uncharacterized protein</fullName>
    </submittedName>
</protein>
<dbReference type="InParanoid" id="A0A1X7VJP8"/>
<reference evidence="1" key="1">
    <citation type="submission" date="2017-05" db="UniProtKB">
        <authorList>
            <consortium name="EnsemblMetazoa"/>
        </authorList>
    </citation>
    <scope>IDENTIFICATION</scope>
</reference>
<dbReference type="PANTHER" id="PTHR46579:SF2">
    <property type="entry name" value="C2H2-TYPE DOMAIN-CONTAINING PROTEIN"/>
    <property type="match status" value="1"/>
</dbReference>